<comment type="caution">
    <text evidence="3">The sequence shown here is derived from an EMBL/GenBank/DDBJ whole genome shotgun (WGS) entry which is preliminary data.</text>
</comment>
<dbReference type="AlphaFoldDB" id="A0A7K0CXD3"/>
<dbReference type="InterPro" id="IPR007527">
    <property type="entry name" value="Znf_SWIM"/>
</dbReference>
<evidence type="ECO:0000313" key="4">
    <source>
        <dbReference type="Proteomes" id="UP000438448"/>
    </source>
</evidence>
<dbReference type="RefSeq" id="WP_153407600.1">
    <property type="nucleotide sequence ID" value="NZ_WEGK01000001.1"/>
</dbReference>
<keyword evidence="1" id="KW-0863">Zinc-finger</keyword>
<dbReference type="GO" id="GO:0008270">
    <property type="term" value="F:zinc ion binding"/>
    <property type="evidence" value="ECO:0007669"/>
    <property type="project" value="UniProtKB-KW"/>
</dbReference>
<evidence type="ECO:0000313" key="3">
    <source>
        <dbReference type="EMBL" id="MQY17592.1"/>
    </source>
</evidence>
<evidence type="ECO:0000256" key="1">
    <source>
        <dbReference type="PROSITE-ProRule" id="PRU00325"/>
    </source>
</evidence>
<evidence type="ECO:0000259" key="2">
    <source>
        <dbReference type="PROSITE" id="PS50966"/>
    </source>
</evidence>
<dbReference type="OrthoDB" id="188274at2"/>
<keyword evidence="4" id="KW-1185">Reference proteome</keyword>
<dbReference type="PROSITE" id="PS50966">
    <property type="entry name" value="ZF_SWIM"/>
    <property type="match status" value="1"/>
</dbReference>
<proteinExistence type="predicted"/>
<feature type="domain" description="SWIM-type" evidence="2">
    <location>
        <begin position="104"/>
        <end position="135"/>
    </location>
</feature>
<gene>
    <name evidence="3" type="ORF">NRB20_06560</name>
</gene>
<keyword evidence="1" id="KW-0479">Metal-binding</keyword>
<accession>A0A7K0CXD3</accession>
<protein>
    <recommendedName>
        <fullName evidence="2">SWIM-type domain-containing protein</fullName>
    </recommendedName>
</protein>
<dbReference type="EMBL" id="WEGK01000001">
    <property type="protein sequence ID" value="MQY17592.1"/>
    <property type="molecule type" value="Genomic_DNA"/>
</dbReference>
<name>A0A7K0CXD3_9NOCA</name>
<dbReference type="Proteomes" id="UP000438448">
    <property type="component" value="Unassembled WGS sequence"/>
</dbReference>
<organism evidence="3 4">
    <name type="scientific">Nocardia macrotermitis</name>
    <dbReference type="NCBI Taxonomy" id="2585198"/>
    <lineage>
        <taxon>Bacteria</taxon>
        <taxon>Bacillati</taxon>
        <taxon>Actinomycetota</taxon>
        <taxon>Actinomycetes</taxon>
        <taxon>Mycobacteriales</taxon>
        <taxon>Nocardiaceae</taxon>
        <taxon>Nocardia</taxon>
    </lineage>
</organism>
<keyword evidence="1" id="KW-0862">Zinc</keyword>
<sequence>MPDNEFGYTAWGMDWVRLAEPLRTTRPDPLLPRARSIARNNGVHTEIDGTAIRATIHRGAQASTTYLELTPLSPTTITAISTRIPTDTVELGDETHATLRTDGITVAPTLHLTDCSCAARNPRCLHLLATCYALARQIDENPWLALDLQGFHSADTEQAPTGDTPAPRWTPIASLDPATFFGVTT</sequence>
<reference evidence="3 4" key="1">
    <citation type="submission" date="2019-10" db="EMBL/GenBank/DDBJ databases">
        <title>Nocardia macrotermitis sp. nov. and Nocardia aurantia sp. nov., isolated from the gut of fungus growing-termite Macrotermes natalensis.</title>
        <authorList>
            <person name="Benndorf R."/>
            <person name="Schwitalla J."/>
            <person name="Martin K."/>
            <person name="De Beer W."/>
            <person name="Kaster A.-K."/>
            <person name="Vollmers J."/>
            <person name="Poulsen M."/>
            <person name="Beemelmanns C."/>
        </authorList>
    </citation>
    <scope>NUCLEOTIDE SEQUENCE [LARGE SCALE GENOMIC DNA]</scope>
    <source>
        <strain evidence="3 4">RB20</strain>
    </source>
</reference>